<feature type="compositionally biased region" description="Basic and acidic residues" evidence="1">
    <location>
        <begin position="67"/>
        <end position="76"/>
    </location>
</feature>
<protein>
    <submittedName>
        <fullName evidence="2">Uncharacterized protein</fullName>
    </submittedName>
</protein>
<gene>
    <name evidence="2" type="ORF">SDC9_102411</name>
</gene>
<sequence length="149" mass="16516">MCEVAVNIKHGLSYAENLRACKSEQEEVGDQNAAENRDYHAIASIGDQRGDHDCDQAGIPAVGKVQNDTREDERSQGSDGKQSETSGEKGREPIQKRHIVGEYPYQKGCEGADENWDDEWQLRIHAVCSSSVMNHAPRKLAVSMESTNE</sequence>
<proteinExistence type="predicted"/>
<organism evidence="2">
    <name type="scientific">bioreactor metagenome</name>
    <dbReference type="NCBI Taxonomy" id="1076179"/>
    <lineage>
        <taxon>unclassified sequences</taxon>
        <taxon>metagenomes</taxon>
        <taxon>ecological metagenomes</taxon>
    </lineage>
</organism>
<feature type="compositionally biased region" description="Basic and acidic residues" evidence="1">
    <location>
        <begin position="86"/>
        <end position="95"/>
    </location>
</feature>
<feature type="region of interest" description="Disordered" evidence="1">
    <location>
        <begin position="45"/>
        <end position="103"/>
    </location>
</feature>
<comment type="caution">
    <text evidence="2">The sequence shown here is derived from an EMBL/GenBank/DDBJ whole genome shotgun (WGS) entry which is preliminary data.</text>
</comment>
<accession>A0A645B1L2</accession>
<dbReference type="AlphaFoldDB" id="A0A645B1L2"/>
<reference evidence="2" key="1">
    <citation type="submission" date="2019-08" db="EMBL/GenBank/DDBJ databases">
        <authorList>
            <person name="Kucharzyk K."/>
            <person name="Murdoch R.W."/>
            <person name="Higgins S."/>
            <person name="Loffler F."/>
        </authorList>
    </citation>
    <scope>NUCLEOTIDE SEQUENCE</scope>
</reference>
<evidence type="ECO:0000256" key="1">
    <source>
        <dbReference type="SAM" id="MobiDB-lite"/>
    </source>
</evidence>
<dbReference type="EMBL" id="VSSQ01015353">
    <property type="protein sequence ID" value="MPM55614.1"/>
    <property type="molecule type" value="Genomic_DNA"/>
</dbReference>
<name>A0A645B1L2_9ZZZZ</name>
<evidence type="ECO:0000313" key="2">
    <source>
        <dbReference type="EMBL" id="MPM55614.1"/>
    </source>
</evidence>